<name>A0A3N4I0L7_ASCIM</name>
<proteinExistence type="predicted"/>
<dbReference type="Proteomes" id="UP000275078">
    <property type="component" value="Unassembled WGS sequence"/>
</dbReference>
<gene>
    <name evidence="1" type="ORF">BJ508DRAFT_350060</name>
</gene>
<sequence length="332" mass="37699">MQSHSTAHDGLRRCRKEGDAPFVVGKRAQTTILEIHEDKKPAGNFRAELRVQARDDLFPNSLCSSHLGTSFFGPSGLTIRQQYSPQSSTFEESAIGHLTRSFEIEKHEIIRFSKEFLKMKSPFQLKQSNTAHNKDTNSLAPKQHWTHRIKTFLHLNPPEITPTPSRAVLKYQITTLLPLYDSLVNYSDQAASSHYINYYRHLLQQESQTGEDLIPTDKLVILVNCLRHRLDAYEYAQSVASSLGLEWPTQVCQLEGRERGFSRDAELEPVFGRMKVDGPPSCWIVPANLFVVALFRTPSSSGTLEEMDARLEKLRSLSLLEGQITSTCTMRH</sequence>
<keyword evidence="2" id="KW-1185">Reference proteome</keyword>
<accession>A0A3N4I0L7</accession>
<protein>
    <submittedName>
        <fullName evidence="1">Uncharacterized protein</fullName>
    </submittedName>
</protein>
<evidence type="ECO:0000313" key="1">
    <source>
        <dbReference type="EMBL" id="RPA77741.1"/>
    </source>
</evidence>
<organism evidence="1 2">
    <name type="scientific">Ascobolus immersus RN42</name>
    <dbReference type="NCBI Taxonomy" id="1160509"/>
    <lineage>
        <taxon>Eukaryota</taxon>
        <taxon>Fungi</taxon>
        <taxon>Dikarya</taxon>
        <taxon>Ascomycota</taxon>
        <taxon>Pezizomycotina</taxon>
        <taxon>Pezizomycetes</taxon>
        <taxon>Pezizales</taxon>
        <taxon>Ascobolaceae</taxon>
        <taxon>Ascobolus</taxon>
    </lineage>
</organism>
<dbReference type="EMBL" id="ML119721">
    <property type="protein sequence ID" value="RPA77741.1"/>
    <property type="molecule type" value="Genomic_DNA"/>
</dbReference>
<reference evidence="1 2" key="1">
    <citation type="journal article" date="2018" name="Nat. Ecol. Evol.">
        <title>Pezizomycetes genomes reveal the molecular basis of ectomycorrhizal truffle lifestyle.</title>
        <authorList>
            <person name="Murat C."/>
            <person name="Payen T."/>
            <person name="Noel B."/>
            <person name="Kuo A."/>
            <person name="Morin E."/>
            <person name="Chen J."/>
            <person name="Kohler A."/>
            <person name="Krizsan K."/>
            <person name="Balestrini R."/>
            <person name="Da Silva C."/>
            <person name="Montanini B."/>
            <person name="Hainaut M."/>
            <person name="Levati E."/>
            <person name="Barry K.W."/>
            <person name="Belfiori B."/>
            <person name="Cichocki N."/>
            <person name="Clum A."/>
            <person name="Dockter R.B."/>
            <person name="Fauchery L."/>
            <person name="Guy J."/>
            <person name="Iotti M."/>
            <person name="Le Tacon F."/>
            <person name="Lindquist E.A."/>
            <person name="Lipzen A."/>
            <person name="Malagnac F."/>
            <person name="Mello A."/>
            <person name="Molinier V."/>
            <person name="Miyauchi S."/>
            <person name="Poulain J."/>
            <person name="Riccioni C."/>
            <person name="Rubini A."/>
            <person name="Sitrit Y."/>
            <person name="Splivallo R."/>
            <person name="Traeger S."/>
            <person name="Wang M."/>
            <person name="Zifcakova L."/>
            <person name="Wipf D."/>
            <person name="Zambonelli A."/>
            <person name="Paolocci F."/>
            <person name="Nowrousian M."/>
            <person name="Ottonello S."/>
            <person name="Baldrian P."/>
            <person name="Spatafora J.W."/>
            <person name="Henrissat B."/>
            <person name="Nagy L.G."/>
            <person name="Aury J.M."/>
            <person name="Wincker P."/>
            <person name="Grigoriev I.V."/>
            <person name="Bonfante P."/>
            <person name="Martin F.M."/>
        </authorList>
    </citation>
    <scope>NUCLEOTIDE SEQUENCE [LARGE SCALE GENOMIC DNA]</scope>
    <source>
        <strain evidence="1 2">RN42</strain>
    </source>
</reference>
<dbReference type="AlphaFoldDB" id="A0A3N4I0L7"/>
<evidence type="ECO:0000313" key="2">
    <source>
        <dbReference type="Proteomes" id="UP000275078"/>
    </source>
</evidence>